<gene>
    <name evidence="3" type="ORF">GCM10017566_42990</name>
</gene>
<dbReference type="Pfam" id="PF13399">
    <property type="entry name" value="LytR_C"/>
    <property type="match status" value="1"/>
</dbReference>
<protein>
    <recommendedName>
        <fullName evidence="2">LytR/CpsA/Psr regulator C-terminal domain-containing protein</fullName>
    </recommendedName>
</protein>
<evidence type="ECO:0000256" key="1">
    <source>
        <dbReference type="SAM" id="Phobius"/>
    </source>
</evidence>
<keyword evidence="1" id="KW-0812">Transmembrane</keyword>
<evidence type="ECO:0000313" key="4">
    <source>
        <dbReference type="Proteomes" id="UP000658656"/>
    </source>
</evidence>
<dbReference type="Proteomes" id="UP000658656">
    <property type="component" value="Unassembled WGS sequence"/>
</dbReference>
<evidence type="ECO:0000313" key="3">
    <source>
        <dbReference type="EMBL" id="GHF64869.1"/>
    </source>
</evidence>
<reference evidence="3" key="2">
    <citation type="submission" date="2020-09" db="EMBL/GenBank/DDBJ databases">
        <authorList>
            <person name="Sun Q."/>
            <person name="Zhou Y."/>
        </authorList>
    </citation>
    <scope>NUCLEOTIDE SEQUENCE</scope>
    <source>
        <strain evidence="3">CGMCC 4.7679</strain>
    </source>
</reference>
<keyword evidence="1" id="KW-1133">Transmembrane helix</keyword>
<dbReference type="NCBIfam" id="NF035953">
    <property type="entry name" value="integrity_Cei"/>
    <property type="match status" value="1"/>
</dbReference>
<name>A0A8H9MBH1_9PSEU</name>
<comment type="caution">
    <text evidence="3">The sequence shown here is derived from an EMBL/GenBank/DDBJ whole genome shotgun (WGS) entry which is preliminary data.</text>
</comment>
<dbReference type="EMBL" id="BNAV01000006">
    <property type="protein sequence ID" value="GHF64869.1"/>
    <property type="molecule type" value="Genomic_DNA"/>
</dbReference>
<feature type="transmembrane region" description="Helical" evidence="1">
    <location>
        <begin position="33"/>
        <end position="52"/>
    </location>
</feature>
<evidence type="ECO:0000259" key="2">
    <source>
        <dbReference type="Pfam" id="PF13399"/>
    </source>
</evidence>
<dbReference type="AlphaFoldDB" id="A0A8H9MBH1"/>
<keyword evidence="1" id="KW-0472">Membrane</keyword>
<reference evidence="3" key="1">
    <citation type="journal article" date="2014" name="Int. J. Syst. Evol. Microbiol.">
        <title>Complete genome sequence of Corynebacterium casei LMG S-19264T (=DSM 44701T), isolated from a smear-ripened cheese.</title>
        <authorList>
            <consortium name="US DOE Joint Genome Institute (JGI-PGF)"/>
            <person name="Walter F."/>
            <person name="Albersmeier A."/>
            <person name="Kalinowski J."/>
            <person name="Ruckert C."/>
        </authorList>
    </citation>
    <scope>NUCLEOTIDE SEQUENCE</scope>
    <source>
        <strain evidence="3">CGMCC 4.7679</strain>
    </source>
</reference>
<organism evidence="3 4">
    <name type="scientific">Amycolatopsis bartoniae</name>
    <dbReference type="NCBI Taxonomy" id="941986"/>
    <lineage>
        <taxon>Bacteria</taxon>
        <taxon>Bacillati</taxon>
        <taxon>Actinomycetota</taxon>
        <taxon>Actinomycetes</taxon>
        <taxon>Pseudonocardiales</taxon>
        <taxon>Pseudonocardiaceae</taxon>
        <taxon>Amycolatopsis</taxon>
    </lineage>
</organism>
<proteinExistence type="predicted"/>
<keyword evidence="4" id="KW-1185">Reference proteome</keyword>
<accession>A0A8H9MBH1</accession>
<dbReference type="InterPro" id="IPR027381">
    <property type="entry name" value="LytR/CpsA/Psr_C"/>
</dbReference>
<feature type="domain" description="LytR/CpsA/Psr regulator C-terminal" evidence="2">
    <location>
        <begin position="98"/>
        <end position="187"/>
    </location>
</feature>
<sequence>MRIDGLLGEGMAQVASGMGFGNRRKPGYRKRRPAPLLIFIGVMGLVALVVWVRAVTSRTDIDALLHCEPAPAPVGGVTYTALGHGSLDDTTPLPPDKVAVRVLNASQARGQGAITTESLRELGFTQIAPPDVDPAYPNQELKCHGQLRFGDNGRSAARTLSLVLPCVELIRDTRADASVDVSIGSNFGDVRPTAQARQVLQQLRAWSADHPDGGNEQSAATGPVLDHDLLASARDVTC</sequence>